<feature type="domain" description="PAS" evidence="3">
    <location>
        <begin position="1"/>
        <end position="31"/>
    </location>
</feature>
<dbReference type="AlphaFoldDB" id="A0A0M6Y174"/>
<dbReference type="NCBIfam" id="TIGR00254">
    <property type="entry name" value="GGDEF"/>
    <property type="match status" value="1"/>
</dbReference>
<dbReference type="GO" id="GO:0052621">
    <property type="term" value="F:diguanylate cyclase activity"/>
    <property type="evidence" value="ECO:0007669"/>
    <property type="project" value="UniProtKB-EC"/>
</dbReference>
<dbReference type="FunFam" id="3.30.70.270:FF:000001">
    <property type="entry name" value="Diguanylate cyclase domain protein"/>
    <property type="match status" value="1"/>
</dbReference>
<reference evidence="6" key="1">
    <citation type="submission" date="2015-07" db="EMBL/GenBank/DDBJ databases">
        <authorList>
            <person name="Rodrigo-Torres Lidia"/>
            <person name="Arahal R.David."/>
        </authorList>
    </citation>
    <scope>NUCLEOTIDE SEQUENCE [LARGE SCALE GENOMIC DNA]</scope>
    <source>
        <strain evidence="6">CECT 4801</strain>
    </source>
</reference>
<dbReference type="OrthoDB" id="9812260at2"/>
<organism evidence="5 6">
    <name type="scientific">Roseibium aggregatum</name>
    <dbReference type="NCBI Taxonomy" id="187304"/>
    <lineage>
        <taxon>Bacteria</taxon>
        <taxon>Pseudomonadati</taxon>
        <taxon>Pseudomonadota</taxon>
        <taxon>Alphaproteobacteria</taxon>
        <taxon>Hyphomicrobiales</taxon>
        <taxon>Stappiaceae</taxon>
        <taxon>Roseibium</taxon>
    </lineage>
</organism>
<dbReference type="EC" id="2.7.7.65" evidence="1"/>
<gene>
    <name evidence="5" type="primary">pleD_3</name>
    <name evidence="5" type="ORF">LAL4801_01020</name>
</gene>
<dbReference type="InterPro" id="IPR000160">
    <property type="entry name" value="GGDEF_dom"/>
</dbReference>
<dbReference type="InterPro" id="IPR043128">
    <property type="entry name" value="Rev_trsase/Diguanyl_cyclase"/>
</dbReference>
<dbReference type="Pfam" id="PF00990">
    <property type="entry name" value="GGDEF"/>
    <property type="match status" value="1"/>
</dbReference>
<dbReference type="InterPro" id="IPR050469">
    <property type="entry name" value="Diguanylate_Cyclase"/>
</dbReference>
<name>A0A0M6Y174_9HYPH</name>
<protein>
    <recommendedName>
        <fullName evidence="1">diguanylate cyclase</fullName>
        <ecNumber evidence="1">2.7.7.65</ecNumber>
    </recommendedName>
</protein>
<dbReference type="SUPFAM" id="SSF55073">
    <property type="entry name" value="Nucleotide cyclase"/>
    <property type="match status" value="1"/>
</dbReference>
<dbReference type="InterPro" id="IPR029787">
    <property type="entry name" value="Nucleotide_cyclase"/>
</dbReference>
<comment type="catalytic activity">
    <reaction evidence="2">
        <text>2 GTP = 3',3'-c-di-GMP + 2 diphosphate</text>
        <dbReference type="Rhea" id="RHEA:24898"/>
        <dbReference type="ChEBI" id="CHEBI:33019"/>
        <dbReference type="ChEBI" id="CHEBI:37565"/>
        <dbReference type="ChEBI" id="CHEBI:58805"/>
        <dbReference type="EC" id="2.7.7.65"/>
    </reaction>
</comment>
<dbReference type="STRING" id="187304.B0E33_25040"/>
<dbReference type="PANTHER" id="PTHR45138">
    <property type="entry name" value="REGULATORY COMPONENTS OF SENSORY TRANSDUCTION SYSTEM"/>
    <property type="match status" value="1"/>
</dbReference>
<dbReference type="SMART" id="SM00267">
    <property type="entry name" value="GGDEF"/>
    <property type="match status" value="1"/>
</dbReference>
<feature type="domain" description="GGDEF" evidence="4">
    <location>
        <begin position="159"/>
        <end position="291"/>
    </location>
</feature>
<evidence type="ECO:0000313" key="6">
    <source>
        <dbReference type="Proteomes" id="UP000048926"/>
    </source>
</evidence>
<dbReference type="PROSITE" id="PS50887">
    <property type="entry name" value="GGDEF"/>
    <property type="match status" value="1"/>
</dbReference>
<proteinExistence type="predicted"/>
<dbReference type="PANTHER" id="PTHR45138:SF9">
    <property type="entry name" value="DIGUANYLATE CYCLASE DGCM-RELATED"/>
    <property type="match status" value="1"/>
</dbReference>
<dbReference type="EMBL" id="CXST01000001">
    <property type="protein sequence ID" value="CTQ42589.1"/>
    <property type="molecule type" value="Genomic_DNA"/>
</dbReference>
<dbReference type="InterPro" id="IPR000014">
    <property type="entry name" value="PAS"/>
</dbReference>
<dbReference type="Gene3D" id="3.30.70.270">
    <property type="match status" value="1"/>
</dbReference>
<evidence type="ECO:0000313" key="5">
    <source>
        <dbReference type="EMBL" id="CTQ42589.1"/>
    </source>
</evidence>
<evidence type="ECO:0000256" key="2">
    <source>
        <dbReference type="ARBA" id="ARBA00034247"/>
    </source>
</evidence>
<keyword evidence="6" id="KW-1185">Reference proteome</keyword>
<dbReference type="Proteomes" id="UP000048926">
    <property type="component" value="Unassembled WGS sequence"/>
</dbReference>
<evidence type="ECO:0000256" key="1">
    <source>
        <dbReference type="ARBA" id="ARBA00012528"/>
    </source>
</evidence>
<dbReference type="PROSITE" id="PS50112">
    <property type="entry name" value="PAS"/>
    <property type="match status" value="1"/>
</dbReference>
<dbReference type="CDD" id="cd01949">
    <property type="entry name" value="GGDEF"/>
    <property type="match status" value="1"/>
</dbReference>
<sequence>MPQPILLLDDYGRVVLANKAAESLAGISVGEQLSDKVRDTAQVADYLSMCRSSTTPVPVRLKLLSGYESVAFGHRLSVPGTGIDGAVLVRFDENMNLSSKFAALNADISSLNNKILHFGQERTELENLALTDPLTGIANRRGFDQELDKEYSRSARYDHDFCISLIDLDHFKSINDAHGHQLGDEILVHFAQRCLEHLRQTDVVCRVGGEEFALILPETNLAQATIVVSRMLDLLNATPMFARGKRYAYTASAGLAEKRPEDTPASLFERADRNLYLAKETGRARLIAGEAVPTAAAIETGKSGECRKSRRIDSQHF</sequence>
<evidence type="ECO:0000259" key="3">
    <source>
        <dbReference type="PROSITE" id="PS50112"/>
    </source>
</evidence>
<dbReference type="Pfam" id="PF13188">
    <property type="entry name" value="PAS_8"/>
    <property type="match status" value="1"/>
</dbReference>
<evidence type="ECO:0000259" key="4">
    <source>
        <dbReference type="PROSITE" id="PS50887"/>
    </source>
</evidence>
<accession>A0A0M6Y174</accession>